<dbReference type="PANTHER" id="PTHR22589:SF16">
    <property type="entry name" value="CARNITINE O-PALMITOYLTRANSFERASE 2, MITOCHONDRIAL"/>
    <property type="match status" value="1"/>
</dbReference>
<dbReference type="Gene3D" id="1.20.1280.180">
    <property type="match status" value="1"/>
</dbReference>
<comment type="similarity">
    <text evidence="2">Belongs to the carnitine/choline acetyltransferase family.</text>
</comment>
<dbReference type="InterPro" id="IPR042572">
    <property type="entry name" value="Carn_acyl_trans_N"/>
</dbReference>
<dbReference type="EMBL" id="GBHO01038830">
    <property type="protein sequence ID" value="JAG04774.1"/>
    <property type="molecule type" value="Transcribed_RNA"/>
</dbReference>
<evidence type="ECO:0000256" key="3">
    <source>
        <dbReference type="ARBA" id="ARBA00022448"/>
    </source>
</evidence>
<dbReference type="SUPFAM" id="SSF52777">
    <property type="entry name" value="CoA-dependent acyltransferases"/>
    <property type="match status" value="2"/>
</dbReference>
<keyword evidence="3" id="KW-0813">Transport</keyword>
<evidence type="ECO:0000313" key="14">
    <source>
        <dbReference type="EMBL" id="JAG04775.1"/>
    </source>
</evidence>
<organism evidence="12">
    <name type="scientific">Lygus hesperus</name>
    <name type="common">Western plant bug</name>
    <dbReference type="NCBI Taxonomy" id="30085"/>
    <lineage>
        <taxon>Eukaryota</taxon>
        <taxon>Metazoa</taxon>
        <taxon>Ecdysozoa</taxon>
        <taxon>Arthropoda</taxon>
        <taxon>Hexapoda</taxon>
        <taxon>Insecta</taxon>
        <taxon>Pterygota</taxon>
        <taxon>Neoptera</taxon>
        <taxon>Paraneoptera</taxon>
        <taxon>Hemiptera</taxon>
        <taxon>Heteroptera</taxon>
        <taxon>Panheteroptera</taxon>
        <taxon>Cimicomorpha</taxon>
        <taxon>Miridae</taxon>
        <taxon>Mirini</taxon>
        <taxon>Lygus</taxon>
    </lineage>
</organism>
<dbReference type="Gene3D" id="3.30.559.10">
    <property type="entry name" value="Chloramphenicol acetyltransferase-like domain"/>
    <property type="match status" value="1"/>
</dbReference>
<evidence type="ECO:0000256" key="1">
    <source>
        <dbReference type="ARBA" id="ARBA00005005"/>
    </source>
</evidence>
<evidence type="ECO:0000256" key="7">
    <source>
        <dbReference type="ARBA" id="ARBA00023315"/>
    </source>
</evidence>
<accession>A0A0A9W8I4</accession>
<comment type="pathway">
    <text evidence="1">Lipid metabolism; fatty acid beta-oxidation.</text>
</comment>
<gene>
    <name evidence="12" type="primary">CPT2_2</name>
    <name evidence="11" type="synonym">CPT2_0</name>
    <name evidence="14" type="synonym">CPT2_1</name>
    <name evidence="13" type="synonym">CPT2_3</name>
    <name evidence="13" type="ORF">CM83_31109</name>
    <name evidence="14" type="ORF">CM83_31111</name>
    <name evidence="11" type="ORF">CM83_31113</name>
    <name evidence="12" type="ORF">CM83_31115</name>
</gene>
<feature type="active site" description="Proton acceptor" evidence="9">
    <location>
        <position position="369"/>
    </location>
</feature>
<feature type="domain" description="Choline/carnitine acyltransferase" evidence="10">
    <location>
        <begin position="47"/>
        <end position="628"/>
    </location>
</feature>
<dbReference type="GO" id="GO:0004095">
    <property type="term" value="F:carnitine O-palmitoyltransferase activity"/>
    <property type="evidence" value="ECO:0007669"/>
    <property type="project" value="TreeGrafter"/>
</dbReference>
<dbReference type="InterPro" id="IPR000542">
    <property type="entry name" value="Carn_acyl_trans"/>
</dbReference>
<evidence type="ECO:0000256" key="6">
    <source>
        <dbReference type="ARBA" id="ARBA00023098"/>
    </source>
</evidence>
<reference evidence="12" key="2">
    <citation type="submission" date="2014-07" db="EMBL/GenBank/DDBJ databases">
        <authorList>
            <person name="Hull J."/>
        </authorList>
    </citation>
    <scope>NUCLEOTIDE SEQUENCE</scope>
</reference>
<keyword evidence="5" id="KW-0276">Fatty acid metabolism</keyword>
<keyword evidence="7" id="KW-0012">Acyltransferase</keyword>
<proteinExistence type="inferred from homology"/>
<dbReference type="Pfam" id="PF00755">
    <property type="entry name" value="Carn_acyltransf"/>
    <property type="match status" value="1"/>
</dbReference>
<evidence type="ECO:0000313" key="13">
    <source>
        <dbReference type="EMBL" id="JAG04774.1"/>
    </source>
</evidence>
<evidence type="ECO:0000259" key="10">
    <source>
        <dbReference type="Pfam" id="PF00755"/>
    </source>
</evidence>
<reference evidence="12" key="1">
    <citation type="journal article" date="2014" name="PLoS ONE">
        <title>Transcriptome-Based Identification of ABC Transporters in the Western Tarnished Plant Bug Lygus hesperus.</title>
        <authorList>
            <person name="Hull J.J."/>
            <person name="Chaney K."/>
            <person name="Geib S.M."/>
            <person name="Fabrick J.A."/>
            <person name="Brent C.S."/>
            <person name="Walsh D."/>
            <person name="Lavine L.C."/>
        </authorList>
    </citation>
    <scope>NUCLEOTIDE SEQUENCE</scope>
</reference>
<dbReference type="EMBL" id="GBHO01038832">
    <property type="protein sequence ID" value="JAG04772.1"/>
    <property type="molecule type" value="Transcribed_RNA"/>
</dbReference>
<evidence type="ECO:0000256" key="5">
    <source>
        <dbReference type="ARBA" id="ARBA00022832"/>
    </source>
</evidence>
<comment type="catalytic activity">
    <reaction evidence="8">
        <text>4,8-dimethylnonanoyl-CoA + (R)-carnitine = O-4,8-dimethylnonanoyl-(R)-carnitine + CoA</text>
        <dbReference type="Rhea" id="RHEA:44860"/>
        <dbReference type="ChEBI" id="CHEBI:16347"/>
        <dbReference type="ChEBI" id="CHEBI:57287"/>
        <dbReference type="ChEBI" id="CHEBI:77061"/>
        <dbReference type="ChEBI" id="CHEBI:84654"/>
    </reaction>
</comment>
<dbReference type="GO" id="GO:0006635">
    <property type="term" value="P:fatty acid beta-oxidation"/>
    <property type="evidence" value="ECO:0007669"/>
    <property type="project" value="UniProtKB-UniPathway"/>
</dbReference>
<evidence type="ECO:0000313" key="12">
    <source>
        <dbReference type="EMBL" id="JAG04772.1"/>
    </source>
</evidence>
<dbReference type="PANTHER" id="PTHR22589">
    <property type="entry name" value="CARNITINE O-ACYLTRANSFERASE"/>
    <property type="match status" value="1"/>
</dbReference>
<dbReference type="InterPro" id="IPR023213">
    <property type="entry name" value="CAT-like_dom_sf"/>
</dbReference>
<evidence type="ECO:0000256" key="8">
    <source>
        <dbReference type="ARBA" id="ARBA00048999"/>
    </source>
</evidence>
<evidence type="ECO:0000256" key="4">
    <source>
        <dbReference type="ARBA" id="ARBA00022679"/>
    </source>
</evidence>
<keyword evidence="6" id="KW-0443">Lipid metabolism</keyword>
<dbReference type="InterPro" id="IPR042231">
    <property type="entry name" value="Cho/carn_acyl_trans_2"/>
</dbReference>
<protein>
    <submittedName>
        <fullName evidence="12">Carnitine O-palmitoyltransferase 2, mitochondrial</fullName>
    </submittedName>
</protein>
<keyword evidence="4 12" id="KW-0808">Transferase</keyword>
<evidence type="ECO:0000256" key="9">
    <source>
        <dbReference type="PIRSR" id="PIRSR600542-1"/>
    </source>
</evidence>
<dbReference type="Gene3D" id="1.10.275.20">
    <property type="entry name" value="Choline/Carnitine o-acyltransferase"/>
    <property type="match status" value="1"/>
</dbReference>
<dbReference type="EMBL" id="GBHO01038829">
    <property type="protein sequence ID" value="JAG04775.1"/>
    <property type="molecule type" value="Transcribed_RNA"/>
</dbReference>
<dbReference type="AlphaFoldDB" id="A0A0A9W8I4"/>
<sequence length="649" mass="74150">MNRAFLSVNISSTASRHCKLSSISKDYQFIQKSGLPSLHFQPSLPRLPIPALEKSCERFLRAQKPLLNEDEYDVVEKNVKSFYSHEGQSLQKQLIDDDKKNRHTSYISKPWFDMYLCDRRPLPINYNPFLVFISDPKKEYNSQLIRSTNLIISSLRFMKSLNANLIEPEVYHLDPKKSDTKFFRTITGALPSSISWYGAYLFKAFPLDMSQYQHLFNTSRIPKRDADLLFHVDKTNYITVMQRGKFFKLRVLDDNGNILDAPTIFSCLKFILDKPSTEEKHPIGILTSENRNVWADARGHLESIGNSDVLKTIDGAIFNLVLDDNELTENEFTNLIRQYLHSDGKNRWFDKSFSLIINKRGIAGVNFEHSWGDGIAVLRYFQDIYKDSTENPQVHPGSKTNNCRVEDYVTDLVFNLDDKSKVSIENAIQKFDSTTSSLGIEVHEFKHFGRNLCKSHKISPDFLMQLSFQMAHYKLNNYFVSTYESCSTSAFKHGRTETMRPLTVEAKDLCVEFAKKSSHSKEELILMMKKASDIHGNLIKEAAMGQGFDRHLFALRLLSEKIGKVPAIFTHPSYKKLNHYILSTSTLSSDVVLLGAFGPVVPDGFGIGYSIWADRLGAIVSNYKENTDGSGLISCWQASLNELHELLKL</sequence>
<dbReference type="FunFam" id="1.10.275.20:FF:000001">
    <property type="entry name" value="carnitine O-palmitoyltransferase 2, mitochondrial"/>
    <property type="match status" value="1"/>
</dbReference>
<name>A0A0A9W8I4_LYGHE</name>
<evidence type="ECO:0000313" key="11">
    <source>
        <dbReference type="EMBL" id="JAG04771.1"/>
    </source>
</evidence>
<dbReference type="GO" id="GO:0005739">
    <property type="term" value="C:mitochondrion"/>
    <property type="evidence" value="ECO:0007669"/>
    <property type="project" value="TreeGrafter"/>
</dbReference>
<dbReference type="EMBL" id="GBHO01038833">
    <property type="protein sequence ID" value="JAG04771.1"/>
    <property type="molecule type" value="Transcribed_RNA"/>
</dbReference>
<dbReference type="Gene3D" id="3.30.559.70">
    <property type="entry name" value="Choline/Carnitine o-acyltransferase, domain 2"/>
    <property type="match status" value="1"/>
</dbReference>
<dbReference type="InterPro" id="IPR039551">
    <property type="entry name" value="Cho/carn_acyl_trans"/>
</dbReference>
<dbReference type="UniPathway" id="UPA00659"/>
<evidence type="ECO:0000256" key="2">
    <source>
        <dbReference type="ARBA" id="ARBA00005232"/>
    </source>
</evidence>